<keyword evidence="2" id="KW-1185">Reference proteome</keyword>
<gene>
    <name evidence="1" type="ORF">FHU34_112770</name>
</gene>
<protein>
    <submittedName>
        <fullName evidence="1">Uncharacterized protein</fullName>
    </submittedName>
</protein>
<evidence type="ECO:0000313" key="1">
    <source>
        <dbReference type="EMBL" id="TWG17428.1"/>
    </source>
</evidence>
<organism evidence="1 2">
    <name type="scientific">Micromonospora taraxaci</name>
    <dbReference type="NCBI Taxonomy" id="1316803"/>
    <lineage>
        <taxon>Bacteria</taxon>
        <taxon>Bacillati</taxon>
        <taxon>Actinomycetota</taxon>
        <taxon>Actinomycetes</taxon>
        <taxon>Micromonosporales</taxon>
        <taxon>Micromonosporaceae</taxon>
        <taxon>Micromonospora</taxon>
    </lineage>
</organism>
<reference evidence="1 2" key="1">
    <citation type="submission" date="2019-06" db="EMBL/GenBank/DDBJ databases">
        <title>Sequencing the genomes of 1000 actinobacteria strains.</title>
        <authorList>
            <person name="Klenk H.-P."/>
        </authorList>
    </citation>
    <scope>NUCLEOTIDE SEQUENCE [LARGE SCALE GENOMIC DNA]</scope>
    <source>
        <strain evidence="1 2">DSM 45885</strain>
    </source>
</reference>
<proteinExistence type="predicted"/>
<dbReference type="Proteomes" id="UP000317685">
    <property type="component" value="Unassembled WGS sequence"/>
</dbReference>
<accession>A0A561W0Q6</accession>
<sequence>MDTKMYAAVGEVCRRLAGRLSDDALGSVREQYAAGELDLADATLLLSLAYQGVGVTVEERDLMRTFVGEPDGPDLAEVPVVEQVPPLSYRFVPDGPADAPDPAPADALLSADAPNWDGLALHRAWRAPLDGAPDAATWAYVLQVAEGTDELSTYSGVMSHLWVSLKQKWPVEVIAGGSPRTPYQEAALAGSQTVWRA</sequence>
<name>A0A561W0Q6_9ACTN</name>
<dbReference type="AlphaFoldDB" id="A0A561W0Q6"/>
<dbReference type="OrthoDB" id="3681982at2"/>
<evidence type="ECO:0000313" key="2">
    <source>
        <dbReference type="Proteomes" id="UP000317685"/>
    </source>
</evidence>
<dbReference type="EMBL" id="VIWZ01000001">
    <property type="protein sequence ID" value="TWG17428.1"/>
    <property type="molecule type" value="Genomic_DNA"/>
</dbReference>
<comment type="caution">
    <text evidence="1">The sequence shown here is derived from an EMBL/GenBank/DDBJ whole genome shotgun (WGS) entry which is preliminary data.</text>
</comment>